<organism evidence="5 6">
    <name type="scientific">Liquidambar formosana</name>
    <name type="common">Formosan gum</name>
    <dbReference type="NCBI Taxonomy" id="63359"/>
    <lineage>
        <taxon>Eukaryota</taxon>
        <taxon>Viridiplantae</taxon>
        <taxon>Streptophyta</taxon>
        <taxon>Embryophyta</taxon>
        <taxon>Tracheophyta</taxon>
        <taxon>Spermatophyta</taxon>
        <taxon>Magnoliopsida</taxon>
        <taxon>eudicotyledons</taxon>
        <taxon>Gunneridae</taxon>
        <taxon>Pentapetalae</taxon>
        <taxon>Saxifragales</taxon>
        <taxon>Altingiaceae</taxon>
        <taxon>Liquidambar</taxon>
    </lineage>
</organism>
<feature type="region of interest" description="Disordered" evidence="4">
    <location>
        <begin position="282"/>
        <end position="303"/>
    </location>
</feature>
<dbReference type="NCBIfam" id="TIGR00756">
    <property type="entry name" value="PPR"/>
    <property type="match status" value="3"/>
</dbReference>
<keyword evidence="2" id="KW-0677">Repeat</keyword>
<keyword evidence="6" id="KW-1185">Reference proteome</keyword>
<evidence type="ECO:0000313" key="5">
    <source>
        <dbReference type="EMBL" id="KAK9280577.1"/>
    </source>
</evidence>
<dbReference type="PROSITE" id="PS51375">
    <property type="entry name" value="PPR"/>
    <property type="match status" value="3"/>
</dbReference>
<gene>
    <name evidence="5" type="ORF">L1049_014271</name>
</gene>
<evidence type="ECO:0000256" key="4">
    <source>
        <dbReference type="SAM" id="MobiDB-lite"/>
    </source>
</evidence>
<comment type="similarity">
    <text evidence="1">Belongs to the PPR family. P subfamily.</text>
</comment>
<proteinExistence type="inferred from homology"/>
<comment type="caution">
    <text evidence="5">The sequence shown here is derived from an EMBL/GenBank/DDBJ whole genome shotgun (WGS) entry which is preliminary data.</text>
</comment>
<name>A0AAP0RQ68_LIQFO</name>
<evidence type="ECO:0000256" key="1">
    <source>
        <dbReference type="ARBA" id="ARBA00007626"/>
    </source>
</evidence>
<dbReference type="EMBL" id="JBBPBK010000008">
    <property type="protein sequence ID" value="KAK9280577.1"/>
    <property type="molecule type" value="Genomic_DNA"/>
</dbReference>
<dbReference type="GO" id="GO:0003729">
    <property type="term" value="F:mRNA binding"/>
    <property type="evidence" value="ECO:0007669"/>
    <property type="project" value="TreeGrafter"/>
</dbReference>
<feature type="compositionally biased region" description="Polar residues" evidence="4">
    <location>
        <begin position="292"/>
        <end position="303"/>
    </location>
</feature>
<dbReference type="InterPro" id="IPR011990">
    <property type="entry name" value="TPR-like_helical_dom_sf"/>
</dbReference>
<dbReference type="Pfam" id="PF13041">
    <property type="entry name" value="PPR_2"/>
    <property type="match status" value="3"/>
</dbReference>
<dbReference type="AlphaFoldDB" id="A0AAP0RQ68"/>
<evidence type="ECO:0000313" key="6">
    <source>
        <dbReference type="Proteomes" id="UP001415857"/>
    </source>
</evidence>
<feature type="compositionally biased region" description="Basic and acidic residues" evidence="4">
    <location>
        <begin position="282"/>
        <end position="291"/>
    </location>
</feature>
<reference evidence="5 6" key="1">
    <citation type="journal article" date="2024" name="Plant J.">
        <title>Genome sequences and population genomics reveal climatic adaptation and genomic divergence between two closely related sweetgum species.</title>
        <authorList>
            <person name="Xu W.Q."/>
            <person name="Ren C.Q."/>
            <person name="Zhang X.Y."/>
            <person name="Comes H.P."/>
            <person name="Liu X.H."/>
            <person name="Li Y.G."/>
            <person name="Kettle C.J."/>
            <person name="Jalonen R."/>
            <person name="Gaisberger H."/>
            <person name="Ma Y.Z."/>
            <person name="Qiu Y.X."/>
        </authorList>
    </citation>
    <scope>NUCLEOTIDE SEQUENCE [LARGE SCALE GENOMIC DNA]</scope>
    <source>
        <strain evidence="5">Hangzhou</strain>
    </source>
</reference>
<feature type="repeat" description="PPR" evidence="3">
    <location>
        <begin position="196"/>
        <end position="230"/>
    </location>
</feature>
<feature type="repeat" description="PPR" evidence="3">
    <location>
        <begin position="24"/>
        <end position="58"/>
    </location>
</feature>
<accession>A0AAP0RQ68</accession>
<dbReference type="InterPro" id="IPR002885">
    <property type="entry name" value="PPR_rpt"/>
</dbReference>
<sequence length="323" mass="36134">MESQNVGSAFNILSTMESEGCAPDLVLYNVLIDCLAKIGRYNDALDIFVGLPKRKLEPDSYTLTSILSAICMSQKFSLLPMLVSGRVIQADLVACNSLLSYFCKAGFPSHVVEFYSDMIERGFTPDGYSFVGLLRGLCGAGKVEEAINVYHGIVMNHPVLDAHIHTVIMHGLIKVGYFHRAIRLFRKAVVEKYPLDVVSYTVAICGLLKGGRTKEASTLYGQMKEVGIDPNAHTYKVMLFGFCKDRVANMVKQMLQEMIDARIELDFNTFNRVTNKVVRHEPQPARWDRPLRNTQPGGSTTNKNQLQMIHQCHLPRAVPIPCF</sequence>
<evidence type="ECO:0000256" key="2">
    <source>
        <dbReference type="ARBA" id="ARBA00022737"/>
    </source>
</evidence>
<dbReference type="Proteomes" id="UP001415857">
    <property type="component" value="Unassembled WGS sequence"/>
</dbReference>
<feature type="repeat" description="PPR" evidence="3">
    <location>
        <begin position="91"/>
        <end position="125"/>
    </location>
</feature>
<protein>
    <recommendedName>
        <fullName evidence="7">Pentatricopeptide repeat-containing protein</fullName>
    </recommendedName>
</protein>
<dbReference type="PANTHER" id="PTHR47938">
    <property type="entry name" value="RESPIRATORY COMPLEX I CHAPERONE (CIA84), PUTATIVE (AFU_ORTHOLOGUE AFUA_2G06020)-RELATED"/>
    <property type="match status" value="1"/>
</dbReference>
<dbReference type="Pfam" id="PF01535">
    <property type="entry name" value="PPR"/>
    <property type="match status" value="1"/>
</dbReference>
<dbReference type="PANTHER" id="PTHR47938:SF26">
    <property type="entry name" value="OS10G0578500 PROTEIN"/>
    <property type="match status" value="1"/>
</dbReference>
<evidence type="ECO:0008006" key="7">
    <source>
        <dbReference type="Google" id="ProtNLM"/>
    </source>
</evidence>
<evidence type="ECO:0000256" key="3">
    <source>
        <dbReference type="PROSITE-ProRule" id="PRU00708"/>
    </source>
</evidence>
<dbReference type="Gene3D" id="1.25.40.10">
    <property type="entry name" value="Tetratricopeptide repeat domain"/>
    <property type="match status" value="3"/>
</dbReference>